<organism evidence="2 3">
    <name type="scientific">Actinopolyspora xinjiangensis</name>
    <dbReference type="NCBI Taxonomy" id="405564"/>
    <lineage>
        <taxon>Bacteria</taxon>
        <taxon>Bacillati</taxon>
        <taxon>Actinomycetota</taxon>
        <taxon>Actinomycetes</taxon>
        <taxon>Actinopolysporales</taxon>
        <taxon>Actinopolysporaceae</taxon>
        <taxon>Actinopolyspora</taxon>
    </lineage>
</organism>
<protein>
    <submittedName>
        <fullName evidence="2">Uncharacterized protein</fullName>
    </submittedName>
</protein>
<name>A0A1H0NNV1_9ACTN</name>
<proteinExistence type="predicted"/>
<dbReference type="InterPro" id="IPR048142">
    <property type="entry name" value="QRL_CxxC_CxxC"/>
</dbReference>
<dbReference type="Proteomes" id="UP000199497">
    <property type="component" value="Unassembled WGS sequence"/>
</dbReference>
<evidence type="ECO:0000313" key="2">
    <source>
        <dbReference type="EMBL" id="SDO94359.1"/>
    </source>
</evidence>
<feature type="region of interest" description="Disordered" evidence="1">
    <location>
        <begin position="43"/>
        <end position="62"/>
    </location>
</feature>
<dbReference type="RefSeq" id="WP_092596277.1">
    <property type="nucleotide sequence ID" value="NZ_FNJR01000001.1"/>
</dbReference>
<dbReference type="STRING" id="405564.SAMN04487905_101199"/>
<evidence type="ECO:0000256" key="1">
    <source>
        <dbReference type="SAM" id="MobiDB-lite"/>
    </source>
</evidence>
<sequence>MPKRRYETSLDCYDPNAERHPLPTYPWKQAPLHLVTRRQLREAGLCPGGHPPAAQCLRPRKRRPTQPLRAWLYDARLATEKRTPSPAQLAAVTAMNRAHRICDTCRRDVGYRIPTTPPLRGECLDCHETRTHPHQEAA</sequence>
<dbReference type="EMBL" id="FNJR01000001">
    <property type="protein sequence ID" value="SDO94359.1"/>
    <property type="molecule type" value="Genomic_DNA"/>
</dbReference>
<gene>
    <name evidence="2" type="ORF">SAMN04487905_101199</name>
</gene>
<dbReference type="OrthoDB" id="4553528at2"/>
<dbReference type="NCBIfam" id="NF041638">
    <property type="entry name" value="QRL_CxxC_CxxC"/>
    <property type="match status" value="1"/>
</dbReference>
<evidence type="ECO:0000313" key="3">
    <source>
        <dbReference type="Proteomes" id="UP000199497"/>
    </source>
</evidence>
<reference evidence="3" key="1">
    <citation type="submission" date="2016-10" db="EMBL/GenBank/DDBJ databases">
        <authorList>
            <person name="Varghese N."/>
            <person name="Submissions S."/>
        </authorList>
    </citation>
    <scope>NUCLEOTIDE SEQUENCE [LARGE SCALE GENOMIC DNA]</scope>
    <source>
        <strain evidence="3">DSM 46732</strain>
    </source>
</reference>
<dbReference type="AlphaFoldDB" id="A0A1H0NNV1"/>
<accession>A0A1H0NNV1</accession>
<keyword evidence="3" id="KW-1185">Reference proteome</keyword>